<evidence type="ECO:0000256" key="3">
    <source>
        <dbReference type="ARBA" id="ARBA00022448"/>
    </source>
</evidence>
<keyword evidence="9" id="KW-1185">Reference proteome</keyword>
<dbReference type="PANTHER" id="PTHR30532:SF1">
    <property type="entry name" value="IRON(3+)-HYDROXAMATE-BINDING PROTEIN FHUD"/>
    <property type="match status" value="1"/>
</dbReference>
<dbReference type="SUPFAM" id="SSF53807">
    <property type="entry name" value="Helical backbone' metal receptor"/>
    <property type="match status" value="1"/>
</dbReference>
<dbReference type="Pfam" id="PF01497">
    <property type="entry name" value="Peripla_BP_2"/>
    <property type="match status" value="1"/>
</dbReference>
<feature type="signal peptide" evidence="6">
    <location>
        <begin position="1"/>
        <end position="25"/>
    </location>
</feature>
<organism evidence="8 9">
    <name type="scientific">Vreelandella arcis</name>
    <dbReference type="NCBI Taxonomy" id="416873"/>
    <lineage>
        <taxon>Bacteria</taxon>
        <taxon>Pseudomonadati</taxon>
        <taxon>Pseudomonadota</taxon>
        <taxon>Gammaproteobacteria</taxon>
        <taxon>Oceanospirillales</taxon>
        <taxon>Halomonadaceae</taxon>
        <taxon>Vreelandella</taxon>
    </lineage>
</organism>
<dbReference type="InterPro" id="IPR002491">
    <property type="entry name" value="ABC_transptr_periplasmic_BD"/>
</dbReference>
<accession>A0A1H0HRW1</accession>
<dbReference type="PROSITE" id="PS51257">
    <property type="entry name" value="PROKAR_LIPOPROTEIN"/>
    <property type="match status" value="1"/>
</dbReference>
<dbReference type="AlphaFoldDB" id="A0A1H0HRW1"/>
<gene>
    <name evidence="8" type="ORF">SAMN04487951_11669</name>
</gene>
<reference evidence="9" key="1">
    <citation type="submission" date="2016-10" db="EMBL/GenBank/DDBJ databases">
        <authorList>
            <person name="Varghese N."/>
            <person name="Submissions S."/>
        </authorList>
    </citation>
    <scope>NUCLEOTIDE SEQUENCE [LARGE SCALE GENOMIC DNA]</scope>
    <source>
        <strain evidence="9">CGMCC 1.6494</strain>
    </source>
</reference>
<name>A0A1H0HRW1_9GAMM</name>
<evidence type="ECO:0000313" key="8">
    <source>
        <dbReference type="EMBL" id="SDO21877.1"/>
    </source>
</evidence>
<comment type="subcellular location">
    <subcellularLocation>
        <location evidence="1">Cell envelope</location>
    </subcellularLocation>
</comment>
<evidence type="ECO:0000256" key="2">
    <source>
        <dbReference type="ARBA" id="ARBA00008814"/>
    </source>
</evidence>
<dbReference type="RefSeq" id="WP_089707640.1">
    <property type="nucleotide sequence ID" value="NZ_FNII01000016.1"/>
</dbReference>
<keyword evidence="4" id="KW-0410">Iron transport</keyword>
<evidence type="ECO:0000313" key="9">
    <source>
        <dbReference type="Proteomes" id="UP000199677"/>
    </source>
</evidence>
<protein>
    <submittedName>
        <fullName evidence="8">Iron complex transport system substrate-binding protein</fullName>
    </submittedName>
</protein>
<dbReference type="EMBL" id="FNII01000016">
    <property type="protein sequence ID" value="SDO21877.1"/>
    <property type="molecule type" value="Genomic_DNA"/>
</dbReference>
<feature type="chain" id="PRO_5011615522" evidence="6">
    <location>
        <begin position="26"/>
        <end position="308"/>
    </location>
</feature>
<evidence type="ECO:0000256" key="4">
    <source>
        <dbReference type="ARBA" id="ARBA00022496"/>
    </source>
</evidence>
<dbReference type="OrthoDB" id="9793175at2"/>
<keyword evidence="4" id="KW-0406">Ion transport</keyword>
<evidence type="ECO:0000256" key="5">
    <source>
        <dbReference type="ARBA" id="ARBA00022729"/>
    </source>
</evidence>
<comment type="similarity">
    <text evidence="2">Belongs to the bacterial solute-binding protein 8 family.</text>
</comment>
<evidence type="ECO:0000259" key="7">
    <source>
        <dbReference type="PROSITE" id="PS50983"/>
    </source>
</evidence>
<dbReference type="GO" id="GO:1901678">
    <property type="term" value="P:iron coordination entity transport"/>
    <property type="evidence" value="ECO:0007669"/>
    <property type="project" value="UniProtKB-ARBA"/>
</dbReference>
<proteinExistence type="inferred from homology"/>
<keyword evidence="4" id="KW-0408">Iron</keyword>
<dbReference type="STRING" id="416873.SAMN04487951_11669"/>
<dbReference type="CDD" id="cd01146">
    <property type="entry name" value="FhuD"/>
    <property type="match status" value="1"/>
</dbReference>
<keyword evidence="5 6" id="KW-0732">Signal</keyword>
<sequence>MRAVTLRNGIIGLLLSGCLVSAAQARTLDTAYGEVDVTGTPERVVTLYEGALDASLAAGVTPLGAVTTRGGDNVAEYVEAHLGDERPAIMGVVREINIEAVLEQRPDLILAPARLTEEQYQLLSRIAPTVVPPTQPIAPDNWKAEARLYGNALNRQDALEDAISAVDQRAAELASALDAAGVGGTAFVVRWMPGGPMVMSKNLFTAGLVAQVGLTVEDAGLVGERGVHSDILSLENLSQVDGDWLFLATLNEDGQEALASAKQSSAFTRLDVVQREQVVPVNGQLWTSANGPLAALAILDDIEAALLP</sequence>
<evidence type="ECO:0000256" key="6">
    <source>
        <dbReference type="SAM" id="SignalP"/>
    </source>
</evidence>
<dbReference type="Proteomes" id="UP000199677">
    <property type="component" value="Unassembled WGS sequence"/>
</dbReference>
<evidence type="ECO:0000256" key="1">
    <source>
        <dbReference type="ARBA" id="ARBA00004196"/>
    </source>
</evidence>
<dbReference type="InterPro" id="IPR051313">
    <property type="entry name" value="Bact_iron-sidero_bind"/>
</dbReference>
<keyword evidence="3" id="KW-0813">Transport</keyword>
<dbReference type="GO" id="GO:0030288">
    <property type="term" value="C:outer membrane-bounded periplasmic space"/>
    <property type="evidence" value="ECO:0007669"/>
    <property type="project" value="TreeGrafter"/>
</dbReference>
<dbReference type="PANTHER" id="PTHR30532">
    <property type="entry name" value="IRON III DICITRATE-BINDING PERIPLASMIC PROTEIN"/>
    <property type="match status" value="1"/>
</dbReference>
<dbReference type="Gene3D" id="3.40.50.1980">
    <property type="entry name" value="Nitrogenase molybdenum iron protein domain"/>
    <property type="match status" value="2"/>
</dbReference>
<dbReference type="PROSITE" id="PS50983">
    <property type="entry name" value="FE_B12_PBP"/>
    <property type="match status" value="1"/>
</dbReference>
<feature type="domain" description="Fe/B12 periplasmic-binding" evidence="7">
    <location>
        <begin position="43"/>
        <end position="308"/>
    </location>
</feature>